<dbReference type="Pfam" id="PF13794">
    <property type="entry name" value="MiaE_2"/>
    <property type="match status" value="1"/>
</dbReference>
<proteinExistence type="predicted"/>
<dbReference type="Proteomes" id="UP000250006">
    <property type="component" value="Unassembled WGS sequence"/>
</dbReference>
<comment type="caution">
    <text evidence="2">The sequence shown here is derived from an EMBL/GenBank/DDBJ whole genome shotgun (WGS) entry which is preliminary data.</text>
</comment>
<dbReference type="InterPro" id="IPR012347">
    <property type="entry name" value="Ferritin-like"/>
</dbReference>
<gene>
    <name evidence="2" type="ORF">NCTC11535_00730</name>
</gene>
<dbReference type="Gene3D" id="1.20.1260.10">
    <property type="match status" value="1"/>
</dbReference>
<dbReference type="InterPro" id="IPR059125">
    <property type="entry name" value="Ferritin_actino"/>
</dbReference>
<sequence>MTEPSPVSTEAPLESAAKAAATAYQRAVVGVVAYSRIVACTRYAKDADKAPLMASRVAIMRMSAAAVAGYGRVAEAAAAAGIDIDAEAQRFVGSLGDFDQRLRPSDWSERLVKTYLTFGLLIDFCMALVDSLPEPLRGALLDELADERLGSLASRELVPAIDGDAQLAARLGLWGRRVAGEEIGTLQRMLALHPELASGTAGAELLYQVLSQGTMSRMRGLGLRG</sequence>
<keyword evidence="3" id="KW-1185">Reference proteome</keyword>
<organism evidence="2 3">
    <name type="scientific">Actinomyces bovis</name>
    <dbReference type="NCBI Taxonomy" id="1658"/>
    <lineage>
        <taxon>Bacteria</taxon>
        <taxon>Bacillati</taxon>
        <taxon>Actinomycetota</taxon>
        <taxon>Actinomycetes</taxon>
        <taxon>Actinomycetales</taxon>
        <taxon>Actinomycetaceae</taxon>
        <taxon>Actinomyces</taxon>
    </lineage>
</organism>
<evidence type="ECO:0000259" key="1">
    <source>
        <dbReference type="Pfam" id="PF13794"/>
    </source>
</evidence>
<reference evidence="2 3" key="1">
    <citation type="submission" date="2018-06" db="EMBL/GenBank/DDBJ databases">
        <authorList>
            <consortium name="Pathogen Informatics"/>
            <person name="Doyle S."/>
        </authorList>
    </citation>
    <scope>NUCLEOTIDE SEQUENCE [LARGE SCALE GENOMIC DNA]</scope>
    <source>
        <strain evidence="2 3">NCTC11535</strain>
    </source>
</reference>
<evidence type="ECO:0000313" key="3">
    <source>
        <dbReference type="Proteomes" id="UP000250006"/>
    </source>
</evidence>
<protein>
    <recommendedName>
        <fullName evidence="1">Ferritin-like domain-containing protein</fullName>
    </recommendedName>
</protein>
<feature type="domain" description="Ferritin-like" evidence="1">
    <location>
        <begin position="24"/>
        <end position="197"/>
    </location>
</feature>
<accession>A0ABY1VN04</accession>
<evidence type="ECO:0000313" key="2">
    <source>
        <dbReference type="EMBL" id="SPT53072.1"/>
    </source>
</evidence>
<dbReference type="EMBL" id="UAPQ01000003">
    <property type="protein sequence ID" value="SPT53072.1"/>
    <property type="molecule type" value="Genomic_DNA"/>
</dbReference>
<name>A0ABY1VN04_9ACTO</name>
<dbReference type="RefSeq" id="WP_111836057.1">
    <property type="nucleotide sequence ID" value="NZ_UAPQ01000003.1"/>
</dbReference>